<evidence type="ECO:0000256" key="1">
    <source>
        <dbReference type="SAM" id="MobiDB-lite"/>
    </source>
</evidence>
<comment type="caution">
    <text evidence="2">The sequence shown here is derived from an EMBL/GenBank/DDBJ whole genome shotgun (WGS) entry which is preliminary data.</text>
</comment>
<reference evidence="2" key="1">
    <citation type="submission" date="2022-11" db="EMBL/GenBank/DDBJ databases">
        <title>Chromosome-level genome of Pogonophryne albipinna.</title>
        <authorList>
            <person name="Jo E."/>
        </authorList>
    </citation>
    <scope>NUCLEOTIDE SEQUENCE</scope>
    <source>
        <strain evidence="2">SGF0006</strain>
        <tissue evidence="2">Muscle</tissue>
    </source>
</reference>
<feature type="compositionally biased region" description="Polar residues" evidence="1">
    <location>
        <begin position="76"/>
        <end position="86"/>
    </location>
</feature>
<keyword evidence="3" id="KW-1185">Reference proteome</keyword>
<dbReference type="AlphaFoldDB" id="A0AAD6B0M9"/>
<sequence>AITLSCSLTIVSDGSAPAATVGAEHSPNPQWYILRSHCAAVGKLASGLVIAASQSFSWRLGFGEQKIRMQLRPQGGDSSSDVEQQSVGGGESLSWSWFNGPVGVE</sequence>
<dbReference type="EMBL" id="JAPTMU010000012">
    <property type="protein sequence ID" value="KAJ4934129.1"/>
    <property type="molecule type" value="Genomic_DNA"/>
</dbReference>
<accession>A0AAD6B0M9</accession>
<feature type="region of interest" description="Disordered" evidence="1">
    <location>
        <begin position="71"/>
        <end position="105"/>
    </location>
</feature>
<organism evidence="2 3">
    <name type="scientific">Pogonophryne albipinna</name>
    <dbReference type="NCBI Taxonomy" id="1090488"/>
    <lineage>
        <taxon>Eukaryota</taxon>
        <taxon>Metazoa</taxon>
        <taxon>Chordata</taxon>
        <taxon>Craniata</taxon>
        <taxon>Vertebrata</taxon>
        <taxon>Euteleostomi</taxon>
        <taxon>Actinopterygii</taxon>
        <taxon>Neopterygii</taxon>
        <taxon>Teleostei</taxon>
        <taxon>Neoteleostei</taxon>
        <taxon>Acanthomorphata</taxon>
        <taxon>Eupercaria</taxon>
        <taxon>Perciformes</taxon>
        <taxon>Notothenioidei</taxon>
        <taxon>Pogonophryne</taxon>
    </lineage>
</organism>
<protein>
    <submittedName>
        <fullName evidence="2">Uncharacterized protein</fullName>
    </submittedName>
</protein>
<gene>
    <name evidence="2" type="ORF">JOQ06_006934</name>
</gene>
<name>A0AAD6B0M9_9TELE</name>
<dbReference type="Proteomes" id="UP001219934">
    <property type="component" value="Unassembled WGS sequence"/>
</dbReference>
<proteinExistence type="predicted"/>
<evidence type="ECO:0000313" key="2">
    <source>
        <dbReference type="EMBL" id="KAJ4934129.1"/>
    </source>
</evidence>
<evidence type="ECO:0000313" key="3">
    <source>
        <dbReference type="Proteomes" id="UP001219934"/>
    </source>
</evidence>
<feature type="non-terminal residue" evidence="2">
    <location>
        <position position="1"/>
    </location>
</feature>
<feature type="non-terminal residue" evidence="2">
    <location>
        <position position="105"/>
    </location>
</feature>